<evidence type="ECO:0000256" key="4">
    <source>
        <dbReference type="ARBA" id="ARBA00023237"/>
    </source>
</evidence>
<dbReference type="HAMAP" id="MF_00922">
    <property type="entry name" value="OM_assembly_BamD"/>
    <property type="match status" value="1"/>
</dbReference>
<evidence type="ECO:0000313" key="9">
    <source>
        <dbReference type="Proteomes" id="UP000255417"/>
    </source>
</evidence>
<evidence type="ECO:0000259" key="7">
    <source>
        <dbReference type="Pfam" id="PF13525"/>
    </source>
</evidence>
<keyword evidence="2 6" id="KW-0472">Membrane</keyword>
<comment type="subcellular location">
    <subcellularLocation>
        <location evidence="6">Cell outer membrane</location>
    </subcellularLocation>
</comment>
<dbReference type="InterPro" id="IPR017689">
    <property type="entry name" value="BamD"/>
</dbReference>
<dbReference type="GO" id="GO:0051205">
    <property type="term" value="P:protein insertion into membrane"/>
    <property type="evidence" value="ECO:0007669"/>
    <property type="project" value="UniProtKB-UniRule"/>
</dbReference>
<keyword evidence="4 6" id="KW-0998">Cell outer membrane</keyword>
<evidence type="ECO:0000256" key="6">
    <source>
        <dbReference type="HAMAP-Rule" id="MF_00922"/>
    </source>
</evidence>
<dbReference type="GO" id="GO:1990063">
    <property type="term" value="C:Bam protein complex"/>
    <property type="evidence" value="ECO:0007669"/>
    <property type="project" value="TreeGrafter"/>
</dbReference>
<comment type="similarity">
    <text evidence="6">Belongs to the BamD family.</text>
</comment>
<keyword evidence="5 8" id="KW-0449">Lipoprotein</keyword>
<dbReference type="Pfam" id="PF13525">
    <property type="entry name" value="YfiO"/>
    <property type="match status" value="1"/>
</dbReference>
<feature type="domain" description="Outer membrane lipoprotein BamD-like" evidence="7">
    <location>
        <begin position="52"/>
        <end position="257"/>
    </location>
</feature>
<dbReference type="Proteomes" id="UP000255417">
    <property type="component" value="Unassembled WGS sequence"/>
</dbReference>
<dbReference type="PANTHER" id="PTHR37423">
    <property type="entry name" value="SOLUBLE LYTIC MUREIN TRANSGLYCOSYLASE-RELATED"/>
    <property type="match status" value="1"/>
</dbReference>
<dbReference type="GO" id="GO:0043165">
    <property type="term" value="P:Gram-negative-bacterium-type cell outer membrane assembly"/>
    <property type="evidence" value="ECO:0007669"/>
    <property type="project" value="UniProtKB-UniRule"/>
</dbReference>
<evidence type="ECO:0000313" key="8">
    <source>
        <dbReference type="EMBL" id="SUB59411.1"/>
    </source>
</evidence>
<proteinExistence type="inferred from homology"/>
<evidence type="ECO:0000256" key="2">
    <source>
        <dbReference type="ARBA" id="ARBA00023136"/>
    </source>
</evidence>
<dbReference type="Gene3D" id="1.25.40.10">
    <property type="entry name" value="Tetratricopeptide repeat domain"/>
    <property type="match status" value="1"/>
</dbReference>
<evidence type="ECO:0000256" key="1">
    <source>
        <dbReference type="ARBA" id="ARBA00022729"/>
    </source>
</evidence>
<dbReference type="NCBIfam" id="TIGR03302">
    <property type="entry name" value="OM_YfiO"/>
    <property type="match status" value="1"/>
</dbReference>
<name>A0A379CAW0_9PAST</name>
<dbReference type="InterPro" id="IPR011990">
    <property type="entry name" value="TPR-like_helical_dom_sf"/>
</dbReference>
<dbReference type="SUPFAM" id="SSF48452">
    <property type="entry name" value="TPR-like"/>
    <property type="match status" value="1"/>
</dbReference>
<comment type="subunit">
    <text evidence="6">Part of the Bam complex.</text>
</comment>
<sequence>MNLANNSKSYSHYTLTLGKFIMRQLKSLVSIVIAGLFIAGCSSSKDDIKNLPSQKLFEQAQTYLKEENYSSAVRYLEAVDGRFREGQYREQTQLDLIYAYYKMAEYYQTIEMADRFVRSNPYSDKMDYVYYIVGLANVRLGDNFIQDFFKVNRSSRAVKSVRDAYGTFQVLVQRFPNSQYAAEAQQWMIYLKNRLAEHELEIVKYYQKRKAYVAMANRVEEMIHYYPDCKATVDALPYLQTAFENMGIQDSAQKTADLIKSTKEQKFETPKRPEYREEF</sequence>
<evidence type="ECO:0000256" key="3">
    <source>
        <dbReference type="ARBA" id="ARBA00023139"/>
    </source>
</evidence>
<keyword evidence="1 6" id="KW-0732">Signal</keyword>
<dbReference type="PANTHER" id="PTHR37423:SF1">
    <property type="entry name" value="OUTER MEMBRANE PROTEIN ASSEMBLY FACTOR BAMD"/>
    <property type="match status" value="1"/>
</dbReference>
<accession>A0A379CAW0</accession>
<organism evidence="8 9">
    <name type="scientific">Phocoenobacter uteri</name>
    <dbReference type="NCBI Taxonomy" id="146806"/>
    <lineage>
        <taxon>Bacteria</taxon>
        <taxon>Pseudomonadati</taxon>
        <taxon>Pseudomonadota</taxon>
        <taxon>Gammaproteobacteria</taxon>
        <taxon>Pasteurellales</taxon>
        <taxon>Pasteurellaceae</taxon>
        <taxon>Phocoenobacter</taxon>
    </lineage>
</organism>
<gene>
    <name evidence="6" type="primary">bamD</name>
    <name evidence="8" type="ORF">NCTC12872_01396</name>
</gene>
<dbReference type="EMBL" id="UGTA01000001">
    <property type="protein sequence ID" value="SUB59411.1"/>
    <property type="molecule type" value="Genomic_DNA"/>
</dbReference>
<keyword evidence="9" id="KW-1185">Reference proteome</keyword>
<reference evidence="8 9" key="1">
    <citation type="submission" date="2018-06" db="EMBL/GenBank/DDBJ databases">
        <authorList>
            <consortium name="Pathogen Informatics"/>
            <person name="Doyle S."/>
        </authorList>
    </citation>
    <scope>NUCLEOTIDE SEQUENCE [LARGE SCALE GENOMIC DNA]</scope>
    <source>
        <strain evidence="8 9">NCTC12872</strain>
    </source>
</reference>
<dbReference type="CDD" id="cd15830">
    <property type="entry name" value="BamD"/>
    <property type="match status" value="1"/>
</dbReference>
<protein>
    <recommendedName>
        <fullName evidence="6">Outer membrane protein assembly factor BamD</fullName>
    </recommendedName>
</protein>
<comment type="function">
    <text evidence="6">Part of the outer membrane protein assembly complex, which is involved in assembly and insertion of beta-barrel proteins into the outer membrane.</text>
</comment>
<evidence type="ECO:0000256" key="5">
    <source>
        <dbReference type="ARBA" id="ARBA00023288"/>
    </source>
</evidence>
<keyword evidence="3" id="KW-0564">Palmitate</keyword>
<dbReference type="InterPro" id="IPR039565">
    <property type="entry name" value="BamD-like"/>
</dbReference>
<dbReference type="AlphaFoldDB" id="A0A379CAW0"/>